<name>A0A1E5QFW0_9CYAN</name>
<comment type="caution">
    <text evidence="2">The sequence shown here is derived from an EMBL/GenBank/DDBJ whole genome shotgun (WGS) entry which is preliminary data.</text>
</comment>
<evidence type="ECO:0000256" key="1">
    <source>
        <dbReference type="SAM" id="MobiDB-lite"/>
    </source>
</evidence>
<dbReference type="EMBL" id="MJGC01000085">
    <property type="protein sequence ID" value="OEJ73580.1"/>
    <property type="molecule type" value="Genomic_DNA"/>
</dbReference>
<evidence type="ECO:0000313" key="2">
    <source>
        <dbReference type="EMBL" id="OEJ73580.1"/>
    </source>
</evidence>
<dbReference type="OrthoDB" id="5562494at2"/>
<reference evidence="2" key="1">
    <citation type="submission" date="2016-09" db="EMBL/GenBank/DDBJ databases">
        <title>Draft genome of thermotolerant cyanobacterium Desertifilum sp. strain IPPAS B-1220.</title>
        <authorList>
            <person name="Sinetova M.A."/>
            <person name="Bolakhan K."/>
            <person name="Zayadan B.K."/>
            <person name="Mironov K.S."/>
            <person name="Ustinova V."/>
            <person name="Kupriyanova E.V."/>
            <person name="Sidorov R.A."/>
            <person name="Skrypnik A.N."/>
            <person name="Gogoleva N.E."/>
            <person name="Gogolev Y.V."/>
            <person name="Los D.A."/>
        </authorList>
    </citation>
    <scope>NUCLEOTIDE SEQUENCE [LARGE SCALE GENOMIC DNA]</scope>
    <source>
        <strain evidence="2">IPPAS B-1220</strain>
    </source>
</reference>
<organism evidence="2">
    <name type="scientific">Desertifilum tharense IPPAS B-1220</name>
    <dbReference type="NCBI Taxonomy" id="1781255"/>
    <lineage>
        <taxon>Bacteria</taxon>
        <taxon>Bacillati</taxon>
        <taxon>Cyanobacteriota</taxon>
        <taxon>Cyanophyceae</taxon>
        <taxon>Desertifilales</taxon>
        <taxon>Desertifilaceae</taxon>
        <taxon>Desertifilum</taxon>
    </lineage>
</organism>
<dbReference type="RefSeq" id="WP_069968792.1">
    <property type="nucleotide sequence ID" value="NZ_CM124774.1"/>
</dbReference>
<dbReference type="STRING" id="1781255.BH720_18945"/>
<dbReference type="AlphaFoldDB" id="A0A1E5QFW0"/>
<protein>
    <submittedName>
        <fullName evidence="2">Uncharacterized protein</fullName>
    </submittedName>
</protein>
<feature type="region of interest" description="Disordered" evidence="1">
    <location>
        <begin position="31"/>
        <end position="52"/>
    </location>
</feature>
<proteinExistence type="predicted"/>
<sequence>MHSSTSGADIQPGVPQASIDLATLISLLAQAVPPHPSPNRDPNDPNPYLRPALSFDSQTQRLKIATPAILRRLYQNPAFKAAFKPENRGFIQNLTLPSFGNRAWIGGRLVEGNAVQLPRALNPLIAAIDEAIAQALPQDTPLSSFLLDRPEQQLAQLAKSAKTVFKNQTQTANLVPLAFQTATQRKLPSDSRRVAKVISAQERVESDYFERMSSSIADCLKQRDADEDEIDSALASLHQEKQREESQLNRFLKFLENEALSRVRLSITFQIMDAIASNATTIHQPRYQLLTEYVQRVLRLFKLAQEQSYSVDLTATFGSAVEFDWADYLKQSTFYSCLSVWPESRTQIFEEKVRIEKGNNVVREVSYRFRINGKNPESRQSAFVARLENIEEILLKSEELPGTTLRRALAQLVFLLIVVPQSPEESFSPENIHQSVLQIIQQFNQGGKDAIKTALDCLKQREGSMTKIATALIDILRQKSQNIIAEVQDYSSQVFICVKRDIVNWVRLEGAEPGTRDLLIGGSNQTQEKADWFNNIEICDRPQVPNILFSIQVNTALSEYDLVTQNEDRKVQFKRLLNSKILQICWVPYSVGKTPRNQYFYRQCIGTRYAVGLSFSTLVEVEYETQNLLYSDKGNRDLSKQIHAAMVSAFIVLTYCCLWRIFQKIKHESLGQYEFTTLMLRLQEKGKENSQKTGDNYIYAAAQAIESALAEDISIRMQGLVLNKVDNWKKQGTFEALVSAFPLAISTPTSPFIPKIGLISYATRPCDENFPASEEDNNNILRAQSYIATAIEQPFLGYELKRGRVRSDILYSAEQYRTQRLVQEEISYLQSQGCQHIILLSHAYRGLRMNRAADYNVPLIPKEFLEDIERTFPNLTIYTLLRDVFPATRLERRQPNEAAFEILRAVDHTNFLKEVETIGVRDIIPVYSFATLFAIEEKDNQRPQSGFCVYFLLSDQRLKNINWTERARQHLLNPEQQSPVHPCLLTLLRGLHFIEAERGERNGQLLPVLDPFSWISPTTVEAAGEVEVLSSRRKGRVLLSYPALLNHVSQVLHRRG</sequence>
<accession>A0A1E5QFW0</accession>
<gene>
    <name evidence="2" type="ORF">BH720_18945</name>
</gene>